<feature type="compositionally biased region" description="Basic and acidic residues" evidence="1">
    <location>
        <begin position="229"/>
        <end position="253"/>
    </location>
</feature>
<feature type="compositionally biased region" description="Low complexity" evidence="1">
    <location>
        <begin position="365"/>
        <end position="383"/>
    </location>
</feature>
<dbReference type="AlphaFoldDB" id="A0A4Z1FCC6"/>
<proteinExistence type="predicted"/>
<accession>A0A4Z1FCC6</accession>
<feature type="compositionally biased region" description="Polar residues" evidence="1">
    <location>
        <begin position="264"/>
        <end position="275"/>
    </location>
</feature>
<name>A0A4Z1FCC6_9HELO</name>
<evidence type="ECO:0000313" key="2">
    <source>
        <dbReference type="EMBL" id="TGO22494.1"/>
    </source>
</evidence>
<evidence type="ECO:0000313" key="3">
    <source>
        <dbReference type="Proteomes" id="UP000297910"/>
    </source>
</evidence>
<comment type="caution">
    <text evidence="2">The sequence shown here is derived from an EMBL/GenBank/DDBJ whole genome shotgun (WGS) entry which is preliminary data.</text>
</comment>
<feature type="region of interest" description="Disordered" evidence="1">
    <location>
        <begin position="39"/>
        <end position="440"/>
    </location>
</feature>
<feature type="compositionally biased region" description="Basic and acidic residues" evidence="1">
    <location>
        <begin position="384"/>
        <end position="396"/>
    </location>
</feature>
<dbReference type="Proteomes" id="UP000297910">
    <property type="component" value="Unassembled WGS sequence"/>
</dbReference>
<feature type="compositionally biased region" description="Polar residues" evidence="1">
    <location>
        <begin position="204"/>
        <end position="223"/>
    </location>
</feature>
<keyword evidence="3" id="KW-1185">Reference proteome</keyword>
<feature type="compositionally biased region" description="Basic and acidic residues" evidence="1">
    <location>
        <begin position="39"/>
        <end position="132"/>
    </location>
</feature>
<gene>
    <name evidence="2" type="ORF">BPAE_0165g00080</name>
</gene>
<protein>
    <submittedName>
        <fullName evidence="2">Uncharacterized protein</fullName>
    </submittedName>
</protein>
<sequence>MFANLKLARELVDTRGNPTLREIRAEEEALKAEKKEIKRELEEERKEKERNRRLVVTRKSDTGKLGIDRLRDKHGNENFMKRGSKKAEDGKRAGRSNDGRTERGETRRDESVYDERIQDEPIYDEPRQDGGSRRGASPAPSTRPPRQSERGASPAPSVLTVRRSERGASPAPSTRPSRKSETHRDALPSGQSDRPSRKSAAPQDGSQRGSNPSRLEKPSNNMKPQIDPDAEKRKKEFDEELRRQDRFQLDPNERYAGYAASEAPSVTSSKVSNPVSKGKNREIIEAMYQTPQSSRIPNSARDSQPGEDPEKRKKHSSKKPESSSTIKESEASEKRKKHRSSEKTELVSRSKGSRTSSEKPKKSSRSQTSASEASSTTRSSRSGTSRDDRRSHHDEFDSGSETETEKKSRHRRSHRSSQKSEPAYSDDSDDFPTNASQREDLDSVPASRVFHGQRDFCQAICGLLINNFDLEYAVQTESIHIATAALSTAAINGAIPGATAHSTATPKQEEQYTMDAQRTSYSRSELHELELEVHLGSE</sequence>
<evidence type="ECO:0000256" key="1">
    <source>
        <dbReference type="SAM" id="MobiDB-lite"/>
    </source>
</evidence>
<organism evidence="2 3">
    <name type="scientific">Botrytis paeoniae</name>
    <dbReference type="NCBI Taxonomy" id="278948"/>
    <lineage>
        <taxon>Eukaryota</taxon>
        <taxon>Fungi</taxon>
        <taxon>Dikarya</taxon>
        <taxon>Ascomycota</taxon>
        <taxon>Pezizomycotina</taxon>
        <taxon>Leotiomycetes</taxon>
        <taxon>Helotiales</taxon>
        <taxon>Sclerotiniaceae</taxon>
        <taxon>Botrytis</taxon>
    </lineage>
</organism>
<feature type="compositionally biased region" description="Polar residues" evidence="1">
    <location>
        <begin position="289"/>
        <end position="302"/>
    </location>
</feature>
<feature type="compositionally biased region" description="Basic residues" evidence="1">
    <location>
        <begin position="407"/>
        <end position="417"/>
    </location>
</feature>
<reference evidence="2 3" key="1">
    <citation type="submission" date="2017-12" db="EMBL/GenBank/DDBJ databases">
        <title>Comparative genomics of Botrytis spp.</title>
        <authorList>
            <person name="Valero-Jimenez C.A."/>
            <person name="Tapia P."/>
            <person name="Veloso J."/>
            <person name="Silva-Moreno E."/>
            <person name="Staats M."/>
            <person name="Valdes J.H."/>
            <person name="Van Kan J.A.L."/>
        </authorList>
    </citation>
    <scope>NUCLEOTIDE SEQUENCE [LARGE SCALE GENOMIC DNA]</scope>
    <source>
        <strain evidence="2 3">Bp0003</strain>
    </source>
</reference>
<dbReference type="EMBL" id="PQXI01000165">
    <property type="protein sequence ID" value="TGO22494.1"/>
    <property type="molecule type" value="Genomic_DNA"/>
</dbReference>